<keyword evidence="3" id="KW-1185">Reference proteome</keyword>
<evidence type="ECO:0000313" key="3">
    <source>
        <dbReference type="Proteomes" id="UP001580407"/>
    </source>
</evidence>
<evidence type="ECO:0000313" key="2">
    <source>
        <dbReference type="EMBL" id="MFB5684705.1"/>
    </source>
</evidence>
<dbReference type="Proteomes" id="UP001580407">
    <property type="component" value="Unassembled WGS sequence"/>
</dbReference>
<comment type="caution">
    <text evidence="2">The sequence shown here is derived from an EMBL/GenBank/DDBJ whole genome shotgun (WGS) entry which is preliminary data.</text>
</comment>
<organism evidence="2 3">
    <name type="scientific">Paenibacillus terreus</name>
    <dbReference type="NCBI Taxonomy" id="1387834"/>
    <lineage>
        <taxon>Bacteria</taxon>
        <taxon>Bacillati</taxon>
        <taxon>Bacillota</taxon>
        <taxon>Bacilli</taxon>
        <taxon>Bacillales</taxon>
        <taxon>Paenibacillaceae</taxon>
        <taxon>Paenibacillus</taxon>
    </lineage>
</organism>
<name>A0ABV5BGG8_9BACL</name>
<accession>A0ABV5BGG8</accession>
<gene>
    <name evidence="2" type="ORF">ACE3NQ_27740</name>
</gene>
<dbReference type="RefSeq" id="WP_375528375.1">
    <property type="nucleotide sequence ID" value="NZ_JBHILM010000046.1"/>
</dbReference>
<evidence type="ECO:0000256" key="1">
    <source>
        <dbReference type="SAM" id="MobiDB-lite"/>
    </source>
</evidence>
<sequence length="147" mass="16642">MNNFGNFGQQPGGRQLGSKIPTGQKVVQQLGGQFSAEFAQDSDVPLVAKRVQQSAQNKIQDNYKTPNEQFTSEFAAETQGTLRQKVQNSGQNKIQDNYRTPNEQFTSEFAAETQGTLRQKVQNSERSKIQDNYKTPNEKFDERFDSK</sequence>
<dbReference type="EMBL" id="JBHILM010000046">
    <property type="protein sequence ID" value="MFB5684705.1"/>
    <property type="molecule type" value="Genomic_DNA"/>
</dbReference>
<feature type="compositionally biased region" description="Basic and acidic residues" evidence="1">
    <location>
        <begin position="123"/>
        <end position="147"/>
    </location>
</feature>
<protein>
    <submittedName>
        <fullName evidence="2">Uncharacterized protein</fullName>
    </submittedName>
</protein>
<reference evidence="2 3" key="1">
    <citation type="submission" date="2024-09" db="EMBL/GenBank/DDBJ databases">
        <authorList>
            <person name="Ruan L."/>
        </authorList>
    </citation>
    <scope>NUCLEOTIDE SEQUENCE [LARGE SCALE GENOMIC DNA]</scope>
    <source>
        <strain evidence="2 3">D33</strain>
    </source>
</reference>
<feature type="region of interest" description="Disordered" evidence="1">
    <location>
        <begin position="1"/>
        <end position="22"/>
    </location>
</feature>
<feature type="region of interest" description="Disordered" evidence="1">
    <location>
        <begin position="112"/>
        <end position="147"/>
    </location>
</feature>
<proteinExistence type="predicted"/>
<feature type="compositionally biased region" description="Polar residues" evidence="1">
    <location>
        <begin position="112"/>
        <end position="122"/>
    </location>
</feature>